<dbReference type="InterPro" id="IPR022310">
    <property type="entry name" value="NAD/GMP_synthase"/>
</dbReference>
<dbReference type="GO" id="GO:0003952">
    <property type="term" value="F:NAD+ synthase (glutamine-hydrolyzing) activity"/>
    <property type="evidence" value="ECO:0007669"/>
    <property type="project" value="InterPro"/>
</dbReference>
<evidence type="ECO:0000256" key="2">
    <source>
        <dbReference type="ARBA" id="ARBA00022598"/>
    </source>
</evidence>
<evidence type="ECO:0000256" key="4">
    <source>
        <dbReference type="ARBA" id="ARBA00022840"/>
    </source>
</evidence>
<comment type="caution">
    <text evidence="9">The sequence shown here is derived from an EMBL/GenBank/DDBJ whole genome shotgun (WGS) entry which is preliminary data.</text>
</comment>
<comment type="catalytic activity">
    <reaction evidence="7">
        <text>deamido-NAD(+) + NH4(+) + ATP = AMP + diphosphate + NAD(+) + H(+)</text>
        <dbReference type="Rhea" id="RHEA:21188"/>
        <dbReference type="ChEBI" id="CHEBI:15378"/>
        <dbReference type="ChEBI" id="CHEBI:28938"/>
        <dbReference type="ChEBI" id="CHEBI:30616"/>
        <dbReference type="ChEBI" id="CHEBI:33019"/>
        <dbReference type="ChEBI" id="CHEBI:57540"/>
        <dbReference type="ChEBI" id="CHEBI:58437"/>
        <dbReference type="ChEBI" id="CHEBI:456215"/>
        <dbReference type="EC" id="6.3.1.5"/>
    </reaction>
</comment>
<dbReference type="InParanoid" id="M5EHW6"/>
<keyword evidence="2 6" id="KW-0436">Ligase</keyword>
<keyword evidence="3 6" id="KW-0547">Nucleotide-binding</keyword>
<feature type="domain" description="NAD/GMP synthase" evidence="8">
    <location>
        <begin position="4"/>
        <end position="260"/>
    </location>
</feature>
<reference evidence="10" key="1">
    <citation type="journal article" date="2013" name="Genome Announc.">
        <title>Genome Sequence of Halanaerobium saccharolyticum subsp. saccharolyticum Strain DSM 6643T, a Halophilic Hydrogen-Producing Bacterium.</title>
        <authorList>
            <person name="Kivisto A."/>
            <person name="Larjo A."/>
            <person name="Ciranna A."/>
            <person name="Santala V."/>
            <person name="Roos C."/>
            <person name="Karp M."/>
        </authorList>
    </citation>
    <scope>NUCLEOTIDE SEQUENCE [LARGE SCALE GENOMIC DNA]</scope>
    <source>
        <strain evidence="10">DSM 6643</strain>
    </source>
</reference>
<dbReference type="UniPathway" id="UPA00253">
    <property type="reaction ID" value="UER00333"/>
</dbReference>
<dbReference type="GO" id="GO:0008795">
    <property type="term" value="F:NAD+ synthase activity"/>
    <property type="evidence" value="ECO:0007669"/>
    <property type="project" value="UniProtKB-EC"/>
</dbReference>
<evidence type="ECO:0000256" key="6">
    <source>
        <dbReference type="RuleBase" id="RU003811"/>
    </source>
</evidence>
<keyword evidence="4 6" id="KW-0067">ATP-binding</keyword>
<proteinExistence type="inferred from homology"/>
<dbReference type="InterPro" id="IPR003694">
    <property type="entry name" value="NAD_synthase"/>
</dbReference>
<dbReference type="OrthoDB" id="9803818at2"/>
<evidence type="ECO:0000256" key="5">
    <source>
        <dbReference type="ARBA" id="ARBA00023027"/>
    </source>
</evidence>
<dbReference type="InterPro" id="IPR014729">
    <property type="entry name" value="Rossmann-like_a/b/a_fold"/>
</dbReference>
<dbReference type="GO" id="GO:0005737">
    <property type="term" value="C:cytoplasm"/>
    <property type="evidence" value="ECO:0007669"/>
    <property type="project" value="InterPro"/>
</dbReference>
<dbReference type="Proteomes" id="UP000012063">
    <property type="component" value="Unassembled WGS sequence"/>
</dbReference>
<evidence type="ECO:0000256" key="3">
    <source>
        <dbReference type="ARBA" id="ARBA00022741"/>
    </source>
</evidence>
<comment type="similarity">
    <text evidence="6">Belongs to the NAD synthetase family.</text>
</comment>
<dbReference type="FunCoup" id="M5EHW6">
    <property type="interactions" value="96"/>
</dbReference>
<dbReference type="CDD" id="cd00553">
    <property type="entry name" value="NAD_synthase"/>
    <property type="match status" value="1"/>
</dbReference>
<name>M5EHW6_9FIRM</name>
<gene>
    <name evidence="9" type="ORF">HSACCH_02610</name>
</gene>
<dbReference type="GO" id="GO:0009435">
    <property type="term" value="P:NAD+ biosynthetic process"/>
    <property type="evidence" value="ECO:0007669"/>
    <property type="project" value="UniProtKB-UniPathway"/>
</dbReference>
<dbReference type="Pfam" id="PF02540">
    <property type="entry name" value="NAD_synthase"/>
    <property type="match status" value="1"/>
</dbReference>
<dbReference type="Gene3D" id="3.40.50.620">
    <property type="entry name" value="HUPs"/>
    <property type="match status" value="1"/>
</dbReference>
<sequence>MLNQEIIEWMQQKVEARNAEGAVVGLSGGVDSAAVAGLIKEAFGDNTLGLLLPCEGNISEDEKYAKQTAETFDLQTMELNLEEVYNSYEKLFSKVNEENLGIKEYDRKEWPQTGVEAKNVDNHALHNMKPRLRMIALHFVAEKFNYIVMGTSNKSEILTGYYTKFGDSATDLRPLGDLFKSEVWQLAENIGVPEEIIERPPSGGLRGGETDEQDIGLAYNELEKIYKALTNNKNLDNFEEEKIDLVKYLINNAESKLEIPIFNHN</sequence>
<dbReference type="SUPFAM" id="SSF52402">
    <property type="entry name" value="Adenine nucleotide alpha hydrolases-like"/>
    <property type="match status" value="1"/>
</dbReference>
<dbReference type="EMBL" id="CAUI01000023">
    <property type="protein sequence ID" value="CCU81145.1"/>
    <property type="molecule type" value="Genomic_DNA"/>
</dbReference>
<dbReference type="RefSeq" id="WP_005490456.1">
    <property type="nucleotide sequence ID" value="NZ_CAUI01000023.1"/>
</dbReference>
<evidence type="ECO:0000256" key="7">
    <source>
        <dbReference type="RuleBase" id="RU003812"/>
    </source>
</evidence>
<dbReference type="EC" id="6.3.1.5" evidence="7"/>
<keyword evidence="5 6" id="KW-0520">NAD</keyword>
<dbReference type="NCBIfam" id="TIGR00552">
    <property type="entry name" value="nadE"/>
    <property type="match status" value="1"/>
</dbReference>
<evidence type="ECO:0000256" key="1">
    <source>
        <dbReference type="ARBA" id="ARBA00004790"/>
    </source>
</evidence>
<dbReference type="eggNOG" id="COG0171">
    <property type="taxonomic scope" value="Bacteria"/>
</dbReference>
<evidence type="ECO:0000313" key="10">
    <source>
        <dbReference type="Proteomes" id="UP000012063"/>
    </source>
</evidence>
<dbReference type="PANTHER" id="PTHR23090">
    <property type="entry name" value="NH 3 /GLUTAMINE-DEPENDENT NAD + SYNTHETASE"/>
    <property type="match status" value="1"/>
</dbReference>
<dbReference type="AlphaFoldDB" id="M5EHW6"/>
<dbReference type="PANTHER" id="PTHR23090:SF9">
    <property type="entry name" value="GLUTAMINE-DEPENDENT NAD(+) SYNTHETASE"/>
    <property type="match status" value="1"/>
</dbReference>
<evidence type="ECO:0000313" key="9">
    <source>
        <dbReference type="EMBL" id="CCU81145.1"/>
    </source>
</evidence>
<evidence type="ECO:0000259" key="8">
    <source>
        <dbReference type="Pfam" id="PF02540"/>
    </source>
</evidence>
<protein>
    <recommendedName>
        <fullName evidence="7">NH(3)-dependent NAD(+) synthetase</fullName>
        <ecNumber evidence="7">6.3.1.5</ecNumber>
    </recommendedName>
</protein>
<dbReference type="GO" id="GO:0005524">
    <property type="term" value="F:ATP binding"/>
    <property type="evidence" value="ECO:0007669"/>
    <property type="project" value="UniProtKB-KW"/>
</dbReference>
<dbReference type="GO" id="GO:0004359">
    <property type="term" value="F:glutaminase activity"/>
    <property type="evidence" value="ECO:0007669"/>
    <property type="project" value="InterPro"/>
</dbReference>
<keyword evidence="10" id="KW-1185">Reference proteome</keyword>
<dbReference type="STRING" id="1293054.HSACCH_02610"/>
<accession>M5EHW6</accession>
<organism evidence="9 10">
    <name type="scientific">Halanaerobium saccharolyticum subsp. saccharolyticum DSM 6643</name>
    <dbReference type="NCBI Taxonomy" id="1293054"/>
    <lineage>
        <taxon>Bacteria</taxon>
        <taxon>Bacillati</taxon>
        <taxon>Bacillota</taxon>
        <taxon>Clostridia</taxon>
        <taxon>Halanaerobiales</taxon>
        <taxon>Halanaerobiaceae</taxon>
        <taxon>Halanaerobium</taxon>
    </lineage>
</organism>
<comment type="pathway">
    <text evidence="1">Cofactor biosynthesis; NAD(+) biosynthesis.</text>
</comment>